<sequence length="451" mass="49484">MSISQPPLHEFCEPANEFLYRISSILGTCIPTNLALISTALGTLSVIAWLFAQLPQIYKNYQMHSTSGLSIYFLAEWLLGDISNLFGSLLTGQATWQVIIACYYCSVDCMLVGQYLWYEHLHHGRRVRSVWWPKSKNNGNNGRGGMESIDGISIYSQSTLDGDSASIATTKPIDMNQKSLNVPEIRGQFRMPRFSSSPASPASSSLSSTPNRITRMTAGTSPAPSPRTILYISLLLAVVCQASPLQPMPTILMEDPSTTEMIWQLFGRLLSWLSTVMYLGSRLPQLYKNHVRRSTSGLSPTLFIAAFFGNLFYSSSLLTNPCAWYDLDSYGGGGWAGPDGSNRVEWIGRAIPFFLGAAGVLFMDAMVGAQFLYFGDGGAGSVVGPVVVIEGDRVEGKKGKWRRVSGWMRGWMPSGTFVATRPGTPNARADNVGEAERLLDRARDERDYGAA</sequence>
<dbReference type="STRING" id="86259.A0A4Z1PBD2"/>
<keyword evidence="2 8" id="KW-0812">Transmembrane</keyword>
<dbReference type="PANTHER" id="PTHR16201:SF34">
    <property type="entry name" value="LYSOSOMAL AMINO ACID TRANSPORTER 1"/>
    <property type="match status" value="1"/>
</dbReference>
<keyword evidence="3 8" id="KW-1133">Transmembrane helix</keyword>
<evidence type="ECO:0000313" key="10">
    <source>
        <dbReference type="Proteomes" id="UP000298493"/>
    </source>
</evidence>
<evidence type="ECO:0000256" key="4">
    <source>
        <dbReference type="ARBA" id="ARBA00023136"/>
    </source>
</evidence>
<dbReference type="PANTHER" id="PTHR16201">
    <property type="entry name" value="SEVEN TRANSMEMBRANE PROTEIN 1-RELATED"/>
    <property type="match status" value="1"/>
</dbReference>
<accession>A0A4Z1PBD2</accession>
<proteinExistence type="inferred from homology"/>
<feature type="transmembrane region" description="Helical" evidence="8">
    <location>
        <begin position="229"/>
        <end position="249"/>
    </location>
</feature>
<name>A0A4Z1PBD2_9PEZI</name>
<feature type="transmembrane region" description="Helical" evidence="8">
    <location>
        <begin position="261"/>
        <end position="280"/>
    </location>
</feature>
<feature type="transmembrane region" description="Helical" evidence="8">
    <location>
        <begin position="346"/>
        <end position="363"/>
    </location>
</feature>
<evidence type="ECO:0000256" key="8">
    <source>
        <dbReference type="SAM" id="Phobius"/>
    </source>
</evidence>
<dbReference type="Pfam" id="PF04193">
    <property type="entry name" value="PQ-loop"/>
    <property type="match status" value="2"/>
</dbReference>
<comment type="similarity">
    <text evidence="5">Belongs to the laat-1 family.</text>
</comment>
<feature type="compositionally biased region" description="Low complexity" evidence="7">
    <location>
        <begin position="195"/>
        <end position="208"/>
    </location>
</feature>
<reference evidence="9 10" key="1">
    <citation type="submission" date="2019-04" db="EMBL/GenBank/DDBJ databases">
        <title>High contiguity whole genome sequence and gene annotation resource for two Venturia nashicola isolates.</title>
        <authorList>
            <person name="Prokchorchik M."/>
            <person name="Won K."/>
            <person name="Lee Y."/>
            <person name="Choi E.D."/>
            <person name="Segonzac C."/>
            <person name="Sohn K.H."/>
        </authorList>
    </citation>
    <scope>NUCLEOTIDE SEQUENCE [LARGE SCALE GENOMIC DNA]</scope>
    <source>
        <strain evidence="9 10">PRI2</strain>
    </source>
</reference>
<dbReference type="EMBL" id="SNSC02000014">
    <property type="protein sequence ID" value="TID18288.1"/>
    <property type="molecule type" value="Genomic_DNA"/>
</dbReference>
<dbReference type="SMART" id="SM00679">
    <property type="entry name" value="CTNS"/>
    <property type="match status" value="2"/>
</dbReference>
<feature type="compositionally biased region" description="Polar residues" evidence="7">
    <location>
        <begin position="209"/>
        <end position="222"/>
    </location>
</feature>
<comment type="subcellular location">
    <subcellularLocation>
        <location evidence="1">Membrane</location>
        <topology evidence="1">Multi-pass membrane protein</topology>
    </subcellularLocation>
</comment>
<dbReference type="AlphaFoldDB" id="A0A4Z1PBD2"/>
<evidence type="ECO:0000256" key="7">
    <source>
        <dbReference type="SAM" id="MobiDB-lite"/>
    </source>
</evidence>
<comment type="caution">
    <text evidence="9">The sequence shown here is derived from an EMBL/GenBank/DDBJ whole genome shotgun (WGS) entry which is preliminary data.</text>
</comment>
<evidence type="ECO:0000256" key="2">
    <source>
        <dbReference type="ARBA" id="ARBA00022692"/>
    </source>
</evidence>
<feature type="region of interest" description="Disordered" evidence="7">
    <location>
        <begin position="193"/>
        <end position="222"/>
    </location>
</feature>
<evidence type="ECO:0000256" key="5">
    <source>
        <dbReference type="ARBA" id="ARBA00038039"/>
    </source>
</evidence>
<dbReference type="Gene3D" id="1.20.1280.290">
    <property type="match status" value="2"/>
</dbReference>
<evidence type="ECO:0000313" key="9">
    <source>
        <dbReference type="EMBL" id="TID18288.1"/>
    </source>
</evidence>
<gene>
    <name evidence="9" type="ORF">E6O75_ATG06364</name>
</gene>
<keyword evidence="4 8" id="KW-0472">Membrane</keyword>
<keyword evidence="10" id="KW-1185">Reference proteome</keyword>
<dbReference type="GO" id="GO:0034488">
    <property type="term" value="P:basic amino acid transmembrane export from vacuole"/>
    <property type="evidence" value="ECO:0007669"/>
    <property type="project" value="TreeGrafter"/>
</dbReference>
<dbReference type="Proteomes" id="UP000298493">
    <property type="component" value="Unassembled WGS sequence"/>
</dbReference>
<dbReference type="GO" id="GO:0015174">
    <property type="term" value="F:basic amino acid transmembrane transporter activity"/>
    <property type="evidence" value="ECO:0007669"/>
    <property type="project" value="TreeGrafter"/>
</dbReference>
<evidence type="ECO:0000256" key="6">
    <source>
        <dbReference type="ARBA" id="ARBA00050768"/>
    </source>
</evidence>
<feature type="transmembrane region" description="Helical" evidence="8">
    <location>
        <begin position="96"/>
        <end position="118"/>
    </location>
</feature>
<dbReference type="FunFam" id="1.20.1280.290:FF:000009">
    <property type="entry name" value="PQ loop repeat family protein"/>
    <property type="match status" value="1"/>
</dbReference>
<protein>
    <submittedName>
        <fullName evidence="9">Protein RTC2</fullName>
    </submittedName>
</protein>
<evidence type="ECO:0000256" key="3">
    <source>
        <dbReference type="ARBA" id="ARBA00022989"/>
    </source>
</evidence>
<organism evidence="9 10">
    <name type="scientific">Venturia nashicola</name>
    <dbReference type="NCBI Taxonomy" id="86259"/>
    <lineage>
        <taxon>Eukaryota</taxon>
        <taxon>Fungi</taxon>
        <taxon>Dikarya</taxon>
        <taxon>Ascomycota</taxon>
        <taxon>Pezizomycotina</taxon>
        <taxon>Dothideomycetes</taxon>
        <taxon>Pleosporomycetidae</taxon>
        <taxon>Venturiales</taxon>
        <taxon>Venturiaceae</taxon>
        <taxon>Venturia</taxon>
    </lineage>
</organism>
<comment type="catalytic activity">
    <reaction evidence="6">
        <text>L-histidine(out) + L-arginine(in) = L-histidine(in) + L-arginine(out)</text>
        <dbReference type="Rhea" id="RHEA:71063"/>
        <dbReference type="ChEBI" id="CHEBI:32682"/>
        <dbReference type="ChEBI" id="CHEBI:57595"/>
    </reaction>
</comment>
<dbReference type="GO" id="GO:0000329">
    <property type="term" value="C:fungal-type vacuole membrane"/>
    <property type="evidence" value="ECO:0007669"/>
    <property type="project" value="TreeGrafter"/>
</dbReference>
<evidence type="ECO:0000256" key="1">
    <source>
        <dbReference type="ARBA" id="ARBA00004141"/>
    </source>
</evidence>
<feature type="transmembrane region" description="Helical" evidence="8">
    <location>
        <begin position="301"/>
        <end position="326"/>
    </location>
</feature>
<feature type="transmembrane region" description="Helical" evidence="8">
    <location>
        <begin position="71"/>
        <end position="90"/>
    </location>
</feature>
<dbReference type="InterPro" id="IPR006603">
    <property type="entry name" value="PQ-loop_rpt"/>
</dbReference>
<dbReference type="InterPro" id="IPR051415">
    <property type="entry name" value="LAAT-1"/>
</dbReference>
<feature type="transmembrane region" description="Helical" evidence="8">
    <location>
        <begin position="25"/>
        <end position="51"/>
    </location>
</feature>